<reference evidence="1" key="1">
    <citation type="journal article" date="2021" name="New Phytol.">
        <title>Evolutionary innovations through gain and loss of genes in the ectomycorrhizal Boletales.</title>
        <authorList>
            <person name="Wu G."/>
            <person name="Miyauchi S."/>
            <person name="Morin E."/>
            <person name="Kuo A."/>
            <person name="Drula E."/>
            <person name="Varga T."/>
            <person name="Kohler A."/>
            <person name="Feng B."/>
            <person name="Cao Y."/>
            <person name="Lipzen A."/>
            <person name="Daum C."/>
            <person name="Hundley H."/>
            <person name="Pangilinan J."/>
            <person name="Johnson J."/>
            <person name="Barry K."/>
            <person name="LaButti K."/>
            <person name="Ng V."/>
            <person name="Ahrendt S."/>
            <person name="Min B."/>
            <person name="Choi I.G."/>
            <person name="Park H."/>
            <person name="Plett J.M."/>
            <person name="Magnuson J."/>
            <person name="Spatafora J.W."/>
            <person name="Nagy L.G."/>
            <person name="Henrissat B."/>
            <person name="Grigoriev I.V."/>
            <person name="Yang Z.L."/>
            <person name="Xu J."/>
            <person name="Martin F.M."/>
        </authorList>
    </citation>
    <scope>NUCLEOTIDE SEQUENCE</scope>
    <source>
        <strain evidence="1">KUC20120723A-06</strain>
    </source>
</reference>
<name>A0ACB8AWZ6_9AGAM</name>
<evidence type="ECO:0000313" key="1">
    <source>
        <dbReference type="EMBL" id="KAH7917506.1"/>
    </source>
</evidence>
<dbReference type="Proteomes" id="UP000790709">
    <property type="component" value="Unassembled WGS sequence"/>
</dbReference>
<dbReference type="EMBL" id="MU267037">
    <property type="protein sequence ID" value="KAH7917506.1"/>
    <property type="molecule type" value="Genomic_DNA"/>
</dbReference>
<gene>
    <name evidence="1" type="ORF">BV22DRAFT_1026206</name>
</gene>
<accession>A0ACB8AWZ6</accession>
<keyword evidence="2" id="KW-1185">Reference proteome</keyword>
<proteinExistence type="predicted"/>
<comment type="caution">
    <text evidence="1">The sequence shown here is derived from an EMBL/GenBank/DDBJ whole genome shotgun (WGS) entry which is preliminary data.</text>
</comment>
<organism evidence="1 2">
    <name type="scientific">Leucogyrophana mollusca</name>
    <dbReference type="NCBI Taxonomy" id="85980"/>
    <lineage>
        <taxon>Eukaryota</taxon>
        <taxon>Fungi</taxon>
        <taxon>Dikarya</taxon>
        <taxon>Basidiomycota</taxon>
        <taxon>Agaricomycotina</taxon>
        <taxon>Agaricomycetes</taxon>
        <taxon>Agaricomycetidae</taxon>
        <taxon>Boletales</taxon>
        <taxon>Boletales incertae sedis</taxon>
        <taxon>Leucogyrophana</taxon>
    </lineage>
</organism>
<sequence length="90" mass="9805">MVPHRSWFEPRTYKPLTPPRPVSFGDESTVSTIGTGTVVLQTTVRDQDFDIALSNVLLIPSFTIALIAVHKLSCAGLSTVFQANSDICEV</sequence>
<evidence type="ECO:0000313" key="2">
    <source>
        <dbReference type="Proteomes" id="UP000790709"/>
    </source>
</evidence>
<protein>
    <submittedName>
        <fullName evidence="1">Uncharacterized protein</fullName>
    </submittedName>
</protein>